<proteinExistence type="predicted"/>
<sequence>MKGKRLEPHVKCLEKEVENELHEFDKFCHFRDTLVMVSKKESVNKESLLRPLSRTAEVLGELGPRAQRSVREELPQQCQYIVDKENLDKIIDGIPPEVKTEEWLRSNYDMKNFRVF</sequence>
<evidence type="ECO:0000313" key="2">
    <source>
        <dbReference type="Proteomes" id="UP001176961"/>
    </source>
</evidence>
<protein>
    <submittedName>
        <fullName evidence="1">Uncharacterized protein</fullName>
    </submittedName>
</protein>
<name>A0AA36H3Y4_CYLNA</name>
<comment type="caution">
    <text evidence="1">The sequence shown here is derived from an EMBL/GenBank/DDBJ whole genome shotgun (WGS) entry which is preliminary data.</text>
</comment>
<organism evidence="1 2">
    <name type="scientific">Cylicocyclus nassatus</name>
    <name type="common">Nematode worm</name>
    <dbReference type="NCBI Taxonomy" id="53992"/>
    <lineage>
        <taxon>Eukaryota</taxon>
        <taxon>Metazoa</taxon>
        <taxon>Ecdysozoa</taxon>
        <taxon>Nematoda</taxon>
        <taxon>Chromadorea</taxon>
        <taxon>Rhabditida</taxon>
        <taxon>Rhabditina</taxon>
        <taxon>Rhabditomorpha</taxon>
        <taxon>Strongyloidea</taxon>
        <taxon>Strongylidae</taxon>
        <taxon>Cylicocyclus</taxon>
    </lineage>
</organism>
<reference evidence="1" key="1">
    <citation type="submission" date="2023-07" db="EMBL/GenBank/DDBJ databases">
        <authorList>
            <consortium name="CYATHOMIX"/>
        </authorList>
    </citation>
    <scope>NUCLEOTIDE SEQUENCE</scope>
    <source>
        <strain evidence="1">N/A</strain>
    </source>
</reference>
<accession>A0AA36H3Y4</accession>
<gene>
    <name evidence="1" type="ORF">CYNAS_LOCUS15566</name>
</gene>
<keyword evidence="2" id="KW-1185">Reference proteome</keyword>
<evidence type="ECO:0000313" key="1">
    <source>
        <dbReference type="EMBL" id="CAJ0603583.1"/>
    </source>
</evidence>
<dbReference type="Proteomes" id="UP001176961">
    <property type="component" value="Unassembled WGS sequence"/>
</dbReference>
<dbReference type="EMBL" id="CATQJL010000305">
    <property type="protein sequence ID" value="CAJ0603583.1"/>
    <property type="molecule type" value="Genomic_DNA"/>
</dbReference>
<dbReference type="AlphaFoldDB" id="A0AA36H3Y4"/>